<dbReference type="SUPFAM" id="SSF50729">
    <property type="entry name" value="PH domain-like"/>
    <property type="match status" value="1"/>
</dbReference>
<dbReference type="PROSITE" id="PS50008">
    <property type="entry name" value="PIPLC_Y_DOMAIN"/>
    <property type="match status" value="1"/>
</dbReference>
<dbReference type="PROSITE" id="PS50007">
    <property type="entry name" value="PIPLC_X_DOMAIN"/>
    <property type="match status" value="1"/>
</dbReference>
<dbReference type="SMART" id="SM00239">
    <property type="entry name" value="C2"/>
    <property type="match status" value="1"/>
</dbReference>
<dbReference type="FunFam" id="1.10.238.10:FF:000005">
    <property type="entry name" value="Phosphoinositide phospholipase C"/>
    <property type="match status" value="1"/>
</dbReference>
<comment type="subcellular location">
    <subcellularLocation>
        <location evidence="1">Cytoplasm</location>
    </subcellularLocation>
</comment>
<dbReference type="FunFam" id="2.30.29.30:FF:000025">
    <property type="entry name" value="Phosphoinositide phospholipase C"/>
    <property type="match status" value="1"/>
</dbReference>
<keyword evidence="4" id="KW-0378">Hydrolase</keyword>
<dbReference type="InterPro" id="IPR001711">
    <property type="entry name" value="PLipase_C_Pinositol-sp_Y"/>
</dbReference>
<organism evidence="9 10">
    <name type="scientific">Plectus sambesii</name>
    <dbReference type="NCBI Taxonomy" id="2011161"/>
    <lineage>
        <taxon>Eukaryota</taxon>
        <taxon>Metazoa</taxon>
        <taxon>Ecdysozoa</taxon>
        <taxon>Nematoda</taxon>
        <taxon>Chromadorea</taxon>
        <taxon>Plectida</taxon>
        <taxon>Plectina</taxon>
        <taxon>Plectoidea</taxon>
        <taxon>Plectidae</taxon>
        <taxon>Plectus</taxon>
    </lineage>
</organism>
<keyword evidence="9" id="KW-1185">Reference proteome</keyword>
<keyword evidence="4" id="KW-0443">Lipid metabolism</keyword>
<dbReference type="InterPro" id="IPR017946">
    <property type="entry name" value="PLC-like_Pdiesterase_TIM-brl"/>
</dbReference>
<dbReference type="CDD" id="cd08558">
    <property type="entry name" value="PI-PLCc_eukaryota"/>
    <property type="match status" value="1"/>
</dbReference>
<feature type="compositionally biased region" description="Polar residues" evidence="6">
    <location>
        <begin position="1206"/>
        <end position="1216"/>
    </location>
</feature>
<feature type="region of interest" description="Disordered" evidence="6">
    <location>
        <begin position="620"/>
        <end position="645"/>
    </location>
</feature>
<proteinExistence type="predicted"/>
<dbReference type="EC" id="3.1.4.11" evidence="4"/>
<dbReference type="Pfam" id="PF00387">
    <property type="entry name" value="PI-PLC-Y"/>
    <property type="match status" value="1"/>
</dbReference>
<dbReference type="Gene3D" id="2.30.29.30">
    <property type="entry name" value="Pleckstrin-homology domain (PH domain)/Phosphotyrosine-binding domain (PTB)"/>
    <property type="match status" value="1"/>
</dbReference>
<name>A0A914W8E7_9BILA</name>
<dbReference type="GO" id="GO:0005737">
    <property type="term" value="C:cytoplasm"/>
    <property type="evidence" value="ECO:0007669"/>
    <property type="project" value="UniProtKB-SubCell"/>
</dbReference>
<dbReference type="WBParaSite" id="PSAMB.scaffold330size56329.g4930.t1">
    <property type="protein sequence ID" value="PSAMB.scaffold330size56329.g4930.t1"/>
    <property type="gene ID" value="PSAMB.scaffold330size56329.g4930"/>
</dbReference>
<comment type="catalytic activity">
    <reaction evidence="4">
        <text>a 1,2-diacyl-sn-glycero-3-phospho-(1D-myo-inositol-4,5-bisphosphate) + H2O = 1D-myo-inositol 1,4,5-trisphosphate + a 1,2-diacyl-sn-glycerol + H(+)</text>
        <dbReference type="Rhea" id="RHEA:33179"/>
        <dbReference type="ChEBI" id="CHEBI:15377"/>
        <dbReference type="ChEBI" id="CHEBI:15378"/>
        <dbReference type="ChEBI" id="CHEBI:17815"/>
        <dbReference type="ChEBI" id="CHEBI:58456"/>
        <dbReference type="ChEBI" id="CHEBI:203600"/>
        <dbReference type="EC" id="3.1.4.11"/>
    </reaction>
</comment>
<dbReference type="Gene3D" id="1.10.238.10">
    <property type="entry name" value="EF-hand"/>
    <property type="match status" value="1"/>
</dbReference>
<dbReference type="InterPro" id="IPR001192">
    <property type="entry name" value="PI-PLC_fam"/>
</dbReference>
<feature type="region of interest" description="Disordered" evidence="6">
    <location>
        <begin position="1180"/>
        <end position="1225"/>
    </location>
</feature>
<dbReference type="GO" id="GO:0048015">
    <property type="term" value="P:phosphatidylinositol-mediated signaling"/>
    <property type="evidence" value="ECO:0007669"/>
    <property type="project" value="TreeGrafter"/>
</dbReference>
<dbReference type="InterPro" id="IPR015359">
    <property type="entry name" value="PLC_EF-hand-like"/>
</dbReference>
<feature type="region of interest" description="Disordered" evidence="6">
    <location>
        <begin position="1286"/>
        <end position="1316"/>
    </location>
</feature>
<dbReference type="PANTHER" id="PTHR10336">
    <property type="entry name" value="PHOSPHOINOSITIDE-SPECIFIC PHOSPHOLIPASE C FAMILY PROTEIN"/>
    <property type="match status" value="1"/>
</dbReference>
<evidence type="ECO:0000259" key="8">
    <source>
        <dbReference type="PROSITE" id="PS50008"/>
    </source>
</evidence>
<dbReference type="GO" id="GO:0032228">
    <property type="term" value="P:regulation of synaptic transmission, GABAergic"/>
    <property type="evidence" value="ECO:0007669"/>
    <property type="project" value="TreeGrafter"/>
</dbReference>
<dbReference type="SMART" id="SM00149">
    <property type="entry name" value="PLCYc"/>
    <property type="match status" value="1"/>
</dbReference>
<evidence type="ECO:0000313" key="10">
    <source>
        <dbReference type="WBParaSite" id="PSAMB.scaffold330size56329.g4930.t1"/>
    </source>
</evidence>
<dbReference type="InterPro" id="IPR000909">
    <property type="entry name" value="PLipase_C_PInositol-sp_X_dom"/>
</dbReference>
<evidence type="ECO:0000313" key="9">
    <source>
        <dbReference type="Proteomes" id="UP000887566"/>
    </source>
</evidence>
<dbReference type="GO" id="GO:0046488">
    <property type="term" value="P:phosphatidylinositol metabolic process"/>
    <property type="evidence" value="ECO:0007669"/>
    <property type="project" value="TreeGrafter"/>
</dbReference>
<dbReference type="CDD" id="cd16206">
    <property type="entry name" value="EFh_PRIP"/>
    <property type="match status" value="1"/>
</dbReference>
<dbReference type="GO" id="GO:0016042">
    <property type="term" value="P:lipid catabolic process"/>
    <property type="evidence" value="ECO:0007669"/>
    <property type="project" value="UniProtKB-KW"/>
</dbReference>
<keyword evidence="5" id="KW-0175">Coiled coil</keyword>
<evidence type="ECO:0000256" key="6">
    <source>
        <dbReference type="SAM" id="MobiDB-lite"/>
    </source>
</evidence>
<dbReference type="GO" id="GO:0051209">
    <property type="term" value="P:release of sequestered calcium ion into cytosol"/>
    <property type="evidence" value="ECO:0007669"/>
    <property type="project" value="TreeGrafter"/>
</dbReference>
<dbReference type="GO" id="GO:0007214">
    <property type="term" value="P:gamma-aminobutyric acid signaling pathway"/>
    <property type="evidence" value="ECO:0007669"/>
    <property type="project" value="TreeGrafter"/>
</dbReference>
<evidence type="ECO:0000256" key="1">
    <source>
        <dbReference type="ARBA" id="ARBA00004496"/>
    </source>
</evidence>
<dbReference type="InterPro" id="IPR011993">
    <property type="entry name" value="PH-like_dom_sf"/>
</dbReference>
<dbReference type="Proteomes" id="UP000887566">
    <property type="component" value="Unplaced"/>
</dbReference>
<evidence type="ECO:0000256" key="3">
    <source>
        <dbReference type="ARBA" id="ARBA00023224"/>
    </source>
</evidence>
<dbReference type="SUPFAM" id="SSF49562">
    <property type="entry name" value="C2 domain (Calcium/lipid-binding domain, CaLB)"/>
    <property type="match status" value="1"/>
</dbReference>
<keyword evidence="3" id="KW-0807">Transducer</keyword>
<dbReference type="InterPro" id="IPR011992">
    <property type="entry name" value="EF-hand-dom_pair"/>
</dbReference>
<dbReference type="PANTHER" id="PTHR10336:SF196">
    <property type="entry name" value="PHOSPHOINOSITIDE PHOSPHOLIPASE C"/>
    <property type="match status" value="1"/>
</dbReference>
<dbReference type="PROSITE" id="PS50004">
    <property type="entry name" value="C2"/>
    <property type="match status" value="1"/>
</dbReference>
<evidence type="ECO:0000256" key="2">
    <source>
        <dbReference type="ARBA" id="ARBA00022490"/>
    </source>
</evidence>
<keyword evidence="2" id="KW-0963">Cytoplasm</keyword>
<dbReference type="InterPro" id="IPR000008">
    <property type="entry name" value="C2_dom"/>
</dbReference>
<sequence length="1460" mass="164673">MPESSRRRTAAQDGDELFLLLRAGRRSRAAGLGECAASYRQSLSGIPVLSSALLLACPTDNGTHPAPRANQEPAERACRDCSRSCSLRGFQDAMSGGDCADDALVASVSDLSAALCNNDNGVNQLLVPFNSRSPLRSSLIKSGTRARSPARKTVSFSSLSSEKKVSNVADCLAHMQTGADLIKVRPNVRQFRRHFSLDADYSHLRWTPTNKKPHKARIAVDSIKEIRVGRNTEVLRASEACLNDMQEECAFSIIHGDEYECLDLVANSADEANIWVTGLMSLSSGNRSECRPSGSGDAATGMATLRERWLAETFDRTDTEQKGYLSEKSAVKLVRQLNSRLIVNRIKNRVKEVTAAKADEQRGRITRDEFVDVYKDVATRPEVYFLMVRYANKDYLTCEDMQLFLETEQGMMGVTKELCQAIIEQYEPSAEGKANHFMTVDGFTNYLLCDECSLFDAAHRSVCHDMDRPFNEYFIAASNNTYLVEDQMKGPSSVDGYVSALKRDCRFVELDLWEPAEDGSEGDEPVIYHGRTLTSRLPLTKALVAISEFAFERSQYPLLVRLEVHMGTPWQKILAHRLRTTLGSRLFVPANDPTDWTTDDNHPTPESFRNKILLVGKRLPKGDMNEGEATEEDESAEAQRRATKRSVDRHMPLCKELSDLICPFLQSTQLKDLQTVNESLSARKHLCSLNESHCLRIAHAYPTEFSAVTKQFLTRVYPNGVRVDSSNMNPQEFWNFGVQIVALNYQTPGLMMDLQEGKFMANGGCGYVLKPPLMREEVFTPGDKMPISVTPQILHLRILSGQQLPRPRGSTAKGDSTDPFVVVEVFGVPMDCAEERTKTVKNDSFNPSFDESFQFQISVPELAIIRFLVLDDDFIGDDFIGQYSIPFECLQSGYRHITLLNNEGDPLENCTLFVHIAVTNRRGGGKAKKRGMSVKRKTERVHTGIKMTGLKSIDELFKLAVIPLAECIEMRNQLEAATIEWQQQCGLGPAGTMRQGLRLLHTRVLTAAMNTTPPSLSPNAEEPPEKIDASLLPPNFEVVMDENGHPSIEMQGNMPDQLRKTFFSLDTLVTRCRTILTRHDQLLQKLEEATKRISDSYEELSTLCTDAGLRGHKATRASENFAWNLRLLKAQLELMNKTHEEARGAMQQICDTGCILGVLREKCTEPCPHQNSDDCVFGRSAEAPPRPTSAARQPRRSIVVVDPRSSWPTQSGSHSTRAPPVTDSVALSTLSERRRLRMSFRRARSVERSESGSYLSRWSRANTPVDSAVQYSQNVQRSFTPVREIRRRSSVQSESYDRHYDRSSTPQRTLTPMGQYTTPYRSNVNYYQEQQPLRKYDVFQLRTWSYPIWKYLHGSSSDRSSARTTRLYANQSTYTPPTMAAESRSFPGQRGYSGYTYMAGEHSFNVAARPHSLNSYQFWRSRVASSPWYWNYYGHSGLRHFSSYRPRTYQSSVRTYWNRY</sequence>
<dbReference type="InterPro" id="IPR001849">
    <property type="entry name" value="PH_domain"/>
</dbReference>
<dbReference type="InterPro" id="IPR035892">
    <property type="entry name" value="C2_domain_sf"/>
</dbReference>
<evidence type="ECO:0000256" key="4">
    <source>
        <dbReference type="RuleBase" id="RU361133"/>
    </source>
</evidence>
<dbReference type="Pfam" id="PF16457">
    <property type="entry name" value="PH_12"/>
    <property type="match status" value="1"/>
</dbReference>
<dbReference type="CDD" id="cd13364">
    <property type="entry name" value="PH_PLC_eta"/>
    <property type="match status" value="1"/>
</dbReference>
<feature type="compositionally biased region" description="Acidic residues" evidence="6">
    <location>
        <begin position="625"/>
        <end position="636"/>
    </location>
</feature>
<dbReference type="Gene3D" id="3.20.20.190">
    <property type="entry name" value="Phosphatidylinositol (PI) phosphodiesterase"/>
    <property type="match status" value="1"/>
</dbReference>
<feature type="compositionally biased region" description="Polar residues" evidence="6">
    <location>
        <begin position="1303"/>
        <end position="1316"/>
    </location>
</feature>
<dbReference type="SMART" id="SM00148">
    <property type="entry name" value="PLCXc"/>
    <property type="match status" value="1"/>
</dbReference>
<dbReference type="PRINTS" id="PR00390">
    <property type="entry name" value="PHPHLIPASEC"/>
</dbReference>
<feature type="domain" description="C2" evidence="7">
    <location>
        <begin position="773"/>
        <end position="901"/>
    </location>
</feature>
<dbReference type="Pfam" id="PF00168">
    <property type="entry name" value="C2"/>
    <property type="match status" value="1"/>
</dbReference>
<dbReference type="SUPFAM" id="SSF51695">
    <property type="entry name" value="PLC-like phosphodiesterases"/>
    <property type="match status" value="1"/>
</dbReference>
<keyword evidence="4" id="KW-0442">Lipid degradation</keyword>
<dbReference type="Gene3D" id="2.60.40.150">
    <property type="entry name" value="C2 domain"/>
    <property type="match status" value="1"/>
</dbReference>
<dbReference type="CDD" id="cd00275">
    <property type="entry name" value="C2_PLC_like"/>
    <property type="match status" value="1"/>
</dbReference>
<dbReference type="Pfam" id="PF09279">
    <property type="entry name" value="EF-hand_like"/>
    <property type="match status" value="1"/>
</dbReference>
<reference evidence="10" key="1">
    <citation type="submission" date="2022-11" db="UniProtKB">
        <authorList>
            <consortium name="WormBaseParasite"/>
        </authorList>
    </citation>
    <scope>IDENTIFICATION</scope>
</reference>
<accession>A0A914W8E7</accession>
<evidence type="ECO:0000256" key="5">
    <source>
        <dbReference type="SAM" id="Coils"/>
    </source>
</evidence>
<evidence type="ECO:0000259" key="7">
    <source>
        <dbReference type="PROSITE" id="PS50004"/>
    </source>
</evidence>
<feature type="coiled-coil region" evidence="5">
    <location>
        <begin position="1079"/>
        <end position="1145"/>
    </location>
</feature>
<feature type="domain" description="PI-PLC Y-box" evidence="8">
    <location>
        <begin position="664"/>
        <end position="775"/>
    </location>
</feature>
<dbReference type="Pfam" id="PF00388">
    <property type="entry name" value="PI-PLC-X"/>
    <property type="match status" value="1"/>
</dbReference>
<protein>
    <recommendedName>
        <fullName evidence="4">Phosphoinositide phospholipase C</fullName>
        <ecNumber evidence="4">3.1.4.11</ecNumber>
    </recommendedName>
</protein>
<dbReference type="SUPFAM" id="SSF47473">
    <property type="entry name" value="EF-hand"/>
    <property type="match status" value="1"/>
</dbReference>
<dbReference type="GO" id="GO:0004435">
    <property type="term" value="F:phosphatidylinositol-4,5-bisphosphate phospholipase C activity"/>
    <property type="evidence" value="ECO:0007669"/>
    <property type="project" value="UniProtKB-EC"/>
</dbReference>